<dbReference type="SMART" id="SM00060">
    <property type="entry name" value="FN3"/>
    <property type="match status" value="2"/>
</dbReference>
<feature type="domain" description="Fibronectin type-III" evidence="9">
    <location>
        <begin position="446"/>
        <end position="540"/>
    </location>
</feature>
<keyword evidence="5 8" id="KW-1133">Transmembrane helix</keyword>
<evidence type="ECO:0000256" key="4">
    <source>
        <dbReference type="ARBA" id="ARBA00022840"/>
    </source>
</evidence>
<keyword evidence="11" id="KW-1185">Reference proteome</keyword>
<keyword evidence="7 10" id="KW-0675">Receptor</keyword>
<dbReference type="OrthoDB" id="5809444at2759"/>
<evidence type="ECO:0000256" key="8">
    <source>
        <dbReference type="SAM" id="Phobius"/>
    </source>
</evidence>
<name>A0A7T8GYL6_CALRO</name>
<dbReference type="Gene3D" id="2.60.40.10">
    <property type="entry name" value="Immunoglobulins"/>
    <property type="match status" value="3"/>
</dbReference>
<evidence type="ECO:0000256" key="5">
    <source>
        <dbReference type="ARBA" id="ARBA00022989"/>
    </source>
</evidence>
<organism evidence="10 11">
    <name type="scientific">Caligus rogercresseyi</name>
    <name type="common">Sea louse</name>
    <dbReference type="NCBI Taxonomy" id="217165"/>
    <lineage>
        <taxon>Eukaryota</taxon>
        <taxon>Metazoa</taxon>
        <taxon>Ecdysozoa</taxon>
        <taxon>Arthropoda</taxon>
        <taxon>Crustacea</taxon>
        <taxon>Multicrustacea</taxon>
        <taxon>Hexanauplia</taxon>
        <taxon>Copepoda</taxon>
        <taxon>Siphonostomatoida</taxon>
        <taxon>Caligidae</taxon>
        <taxon>Caligus</taxon>
    </lineage>
</organism>
<dbReference type="CDD" id="cd00063">
    <property type="entry name" value="FN3"/>
    <property type="match status" value="2"/>
</dbReference>
<evidence type="ECO:0000256" key="1">
    <source>
        <dbReference type="ARBA" id="ARBA00004167"/>
    </source>
</evidence>
<evidence type="ECO:0000313" key="11">
    <source>
        <dbReference type="Proteomes" id="UP000595437"/>
    </source>
</evidence>
<gene>
    <name evidence="10" type="ORF">FKW44_013711</name>
</gene>
<dbReference type="GO" id="GO:0005886">
    <property type="term" value="C:plasma membrane"/>
    <property type="evidence" value="ECO:0007669"/>
    <property type="project" value="TreeGrafter"/>
</dbReference>
<evidence type="ECO:0000256" key="7">
    <source>
        <dbReference type="ARBA" id="ARBA00023170"/>
    </source>
</evidence>
<keyword evidence="10" id="KW-0808">Transferase</keyword>
<feature type="non-terminal residue" evidence="10">
    <location>
        <position position="588"/>
    </location>
</feature>
<proteinExistence type="predicted"/>
<feature type="non-terminal residue" evidence="10">
    <location>
        <position position="1"/>
    </location>
</feature>
<dbReference type="SUPFAM" id="SSF52058">
    <property type="entry name" value="L domain-like"/>
    <property type="match status" value="1"/>
</dbReference>
<feature type="transmembrane region" description="Helical" evidence="8">
    <location>
        <begin position="544"/>
        <end position="569"/>
    </location>
</feature>
<dbReference type="InterPro" id="IPR050449">
    <property type="entry name" value="Ephrin_rcpt_TKs"/>
</dbReference>
<evidence type="ECO:0000259" key="9">
    <source>
        <dbReference type="PROSITE" id="PS50853"/>
    </source>
</evidence>
<dbReference type="PROSITE" id="PS50853">
    <property type="entry name" value="FN3"/>
    <property type="match status" value="1"/>
</dbReference>
<keyword evidence="10" id="KW-0418">Kinase</keyword>
<dbReference type="Gene3D" id="3.80.20.20">
    <property type="entry name" value="Receptor L-domain"/>
    <property type="match status" value="1"/>
</dbReference>
<evidence type="ECO:0000313" key="10">
    <source>
        <dbReference type="EMBL" id="QQP39861.1"/>
    </source>
</evidence>
<keyword evidence="10" id="KW-0829">Tyrosine-protein kinase</keyword>
<dbReference type="SUPFAM" id="SSF49265">
    <property type="entry name" value="Fibronectin type III"/>
    <property type="match status" value="2"/>
</dbReference>
<accession>A0A7T8GYL6</accession>
<dbReference type="EMBL" id="CP045898">
    <property type="protein sequence ID" value="QQP39861.1"/>
    <property type="molecule type" value="Genomic_DNA"/>
</dbReference>
<dbReference type="InterPro" id="IPR036116">
    <property type="entry name" value="FN3_sf"/>
</dbReference>
<evidence type="ECO:0000256" key="2">
    <source>
        <dbReference type="ARBA" id="ARBA00022692"/>
    </source>
</evidence>
<dbReference type="AlphaFoldDB" id="A0A7T8GYL6"/>
<keyword evidence="6 8" id="KW-0472">Membrane</keyword>
<dbReference type="InterPro" id="IPR003961">
    <property type="entry name" value="FN3_dom"/>
</dbReference>
<protein>
    <submittedName>
        <fullName evidence="10">Receptor protein-tyrosine kinase</fullName>
    </submittedName>
</protein>
<dbReference type="Pfam" id="PF00041">
    <property type="entry name" value="fn3"/>
    <property type="match status" value="1"/>
</dbReference>
<keyword evidence="2 8" id="KW-0812">Transmembrane</keyword>
<dbReference type="InterPro" id="IPR013783">
    <property type="entry name" value="Ig-like_fold"/>
</dbReference>
<dbReference type="GO" id="GO:0005524">
    <property type="term" value="F:ATP binding"/>
    <property type="evidence" value="ECO:0007669"/>
    <property type="project" value="UniProtKB-KW"/>
</dbReference>
<evidence type="ECO:0000256" key="6">
    <source>
        <dbReference type="ARBA" id="ARBA00023136"/>
    </source>
</evidence>
<sequence length="588" mass="67846">NENIQTLFSFTERPDTRVIITEQEQVKDKSGDLIIRKSSPGKAFIHYNPKLCPQKIVEMIKESQMSTDYDKADISEFTNGDKAICSHYKLHVSSKLSTRGLLVSYDNYQEIIFKQNTTNDIRALLRYEIHYRIFDGRDACGGDYWKIMDKMPSEPMIVNEEFKFLNESVLLTGLQPYTYYAFYVATLMIRDIANRHNIDGAQSDIQYIRTLESKPSQIAKLDYEKIDYSSIKILWKPPKSPNGPISHYEMNITREIRDHNQTMERPYCDPHYKIQENLEENKEGEEEKKKEKLEEKIPSDISNLTSCESCEFCKAPEVIQSEYEKSETDDFLHIVLNTIFTSNSIGEESLLSENEDGGEMFSLRKRRWVKPQPVSRQEPFMQNTIIPGDATEFTVSGLRHYRRYQITLRACHEDTGRLSLKDRCSDDLRLEFTSLNKPGADDIQGKPLLVAHSNSSSEAAWLSWNPPQDPNELIVNYNVKIESKSKESTGIYCITAEEFIKNDYRYSLLIPGAYYVSVQAVSVYGYGDWSESTWVTVKGTSSSIVLYVMIPLLFLFLLAAALLLTYFYFKNHGDSEINISSNPRYMSI</sequence>
<dbReference type="PANTHER" id="PTHR46877:SF14">
    <property type="entry name" value="RECEPTOR PROTEIN-TYROSINE KINASE"/>
    <property type="match status" value="1"/>
</dbReference>
<keyword evidence="3" id="KW-0547">Nucleotide-binding</keyword>
<dbReference type="GO" id="GO:0004713">
    <property type="term" value="F:protein tyrosine kinase activity"/>
    <property type="evidence" value="ECO:0007669"/>
    <property type="project" value="UniProtKB-KW"/>
</dbReference>
<dbReference type="Proteomes" id="UP000595437">
    <property type="component" value="Chromosome 9"/>
</dbReference>
<comment type="subcellular location">
    <subcellularLocation>
        <location evidence="1">Membrane</location>
        <topology evidence="1">Single-pass membrane protein</topology>
    </subcellularLocation>
</comment>
<dbReference type="InterPro" id="IPR036941">
    <property type="entry name" value="Rcpt_L-dom_sf"/>
</dbReference>
<evidence type="ECO:0000256" key="3">
    <source>
        <dbReference type="ARBA" id="ARBA00022741"/>
    </source>
</evidence>
<reference evidence="11" key="1">
    <citation type="submission" date="2021-01" db="EMBL/GenBank/DDBJ databases">
        <title>Caligus Genome Assembly.</title>
        <authorList>
            <person name="Gallardo-Escarate C."/>
        </authorList>
    </citation>
    <scope>NUCLEOTIDE SEQUENCE [LARGE SCALE GENOMIC DNA]</scope>
</reference>
<keyword evidence="4" id="KW-0067">ATP-binding</keyword>
<dbReference type="PANTHER" id="PTHR46877">
    <property type="entry name" value="EPH RECEPTOR A5"/>
    <property type="match status" value="1"/>
</dbReference>